<dbReference type="PANTHER" id="PTHR38030:SF2">
    <property type="entry name" value="PROTOPORPHYRINOGEN IX DEHYDROGENASE [QUINONE]"/>
    <property type="match status" value="1"/>
</dbReference>
<dbReference type="AlphaFoldDB" id="A0A8J7VXR1"/>
<dbReference type="RefSeq" id="WP_227017130.1">
    <property type="nucleotide sequence ID" value="NZ_JAGSND010000002.1"/>
</dbReference>
<dbReference type="Proteomes" id="UP000675664">
    <property type="component" value="Unassembled WGS sequence"/>
</dbReference>
<reference evidence="2" key="1">
    <citation type="submission" date="2021-04" db="EMBL/GenBank/DDBJ databases">
        <title>Sinoanaerobacter chloroacetimidivorans sp. nov., an obligate anaerobic bacterium isolated from anaerobic sludge.</title>
        <authorList>
            <person name="Bao Y."/>
        </authorList>
    </citation>
    <scope>NUCLEOTIDE SEQUENCE</scope>
    <source>
        <strain evidence="2">BAD-6</strain>
    </source>
</reference>
<dbReference type="PANTHER" id="PTHR38030">
    <property type="entry name" value="PROTOPORPHYRINOGEN IX DEHYDROGENASE [MENAQUINONE]"/>
    <property type="match status" value="1"/>
</dbReference>
<name>A0A8J7VXR1_9FIRM</name>
<evidence type="ECO:0000313" key="2">
    <source>
        <dbReference type="EMBL" id="MBR0596997.1"/>
    </source>
</evidence>
<comment type="caution">
    <text evidence="2">The sequence shown here is derived from an EMBL/GenBank/DDBJ whole genome shotgun (WGS) entry which is preliminary data.</text>
</comment>
<organism evidence="2 3">
    <name type="scientific">Sinanaerobacter chloroacetimidivorans</name>
    <dbReference type="NCBI Taxonomy" id="2818044"/>
    <lineage>
        <taxon>Bacteria</taxon>
        <taxon>Bacillati</taxon>
        <taxon>Bacillota</taxon>
        <taxon>Clostridia</taxon>
        <taxon>Peptostreptococcales</taxon>
        <taxon>Anaerovoracaceae</taxon>
        <taxon>Sinanaerobacter</taxon>
    </lineage>
</organism>
<sequence>MKTLVIYSTKHGCTELCAEKLSGQLQGSVDLYSLKSKKVPELTLYDNIIIGGSIYMGKIQKEVSEFCNQNLELLKKKKLGLFICCMGEGETAEKQLETSFPKELLDIAVVKSNFGGMFDFKKMNFMERTIVKKVSKITGDTSNIREDMIKEFANFMDEVVK</sequence>
<dbReference type="SUPFAM" id="SSF52218">
    <property type="entry name" value="Flavoproteins"/>
    <property type="match status" value="1"/>
</dbReference>
<dbReference type="Gene3D" id="3.40.50.360">
    <property type="match status" value="1"/>
</dbReference>
<dbReference type="Pfam" id="PF12724">
    <property type="entry name" value="Flavodoxin_5"/>
    <property type="match status" value="1"/>
</dbReference>
<dbReference type="InterPro" id="IPR026816">
    <property type="entry name" value="Flavodoxin_dom"/>
</dbReference>
<dbReference type="EMBL" id="JAGSND010000002">
    <property type="protein sequence ID" value="MBR0596997.1"/>
    <property type="molecule type" value="Genomic_DNA"/>
</dbReference>
<accession>A0A8J7VXR1</accession>
<feature type="domain" description="Flavodoxin" evidence="1">
    <location>
        <begin position="4"/>
        <end position="142"/>
    </location>
</feature>
<dbReference type="GO" id="GO:0010181">
    <property type="term" value="F:FMN binding"/>
    <property type="evidence" value="ECO:0007669"/>
    <property type="project" value="TreeGrafter"/>
</dbReference>
<dbReference type="GO" id="GO:0006783">
    <property type="term" value="P:heme biosynthetic process"/>
    <property type="evidence" value="ECO:0007669"/>
    <property type="project" value="TreeGrafter"/>
</dbReference>
<gene>
    <name evidence="2" type="ORF">KCX82_03850</name>
</gene>
<reference evidence="2" key="2">
    <citation type="submission" date="2021-04" db="EMBL/GenBank/DDBJ databases">
        <authorList>
            <person name="Liu J."/>
        </authorList>
    </citation>
    <scope>NUCLEOTIDE SEQUENCE</scope>
    <source>
        <strain evidence="2">BAD-6</strain>
    </source>
</reference>
<proteinExistence type="predicted"/>
<evidence type="ECO:0000259" key="1">
    <source>
        <dbReference type="Pfam" id="PF12724"/>
    </source>
</evidence>
<evidence type="ECO:0000313" key="3">
    <source>
        <dbReference type="Proteomes" id="UP000675664"/>
    </source>
</evidence>
<keyword evidence="3" id="KW-1185">Reference proteome</keyword>
<protein>
    <submittedName>
        <fullName evidence="2">Flavodoxin domain-containing protein</fullName>
    </submittedName>
</protein>
<dbReference type="InterPro" id="IPR029039">
    <property type="entry name" value="Flavoprotein-like_sf"/>
</dbReference>
<dbReference type="InterPro" id="IPR052200">
    <property type="entry name" value="Protoporphyrinogen_IX_DH"/>
</dbReference>
<dbReference type="GO" id="GO:0070819">
    <property type="term" value="F:menaquinone-dependent protoporphyrinogen oxidase activity"/>
    <property type="evidence" value="ECO:0007669"/>
    <property type="project" value="TreeGrafter"/>
</dbReference>